<protein>
    <recommendedName>
        <fullName evidence="5">Prevent-host-death protein</fullName>
    </recommendedName>
</protein>
<sequence>MPPLVDAAAGQEIVTIRAGKLAPPGCQASRPRRVLGSMAGCLRRVPADFDAPLPAKILDGFEGR</sequence>
<evidence type="ECO:0000313" key="3">
    <source>
        <dbReference type="Proteomes" id="UP000054844"/>
    </source>
</evidence>
<reference evidence="1 3" key="1">
    <citation type="submission" date="2016-12" db="EMBL/GenBank/DDBJ databases">
        <title>Draft genome sequence of Roseomonas mucosa strain AU37, isolated from a peripheral intravenous catheter.</title>
        <authorList>
            <person name="Choudhury M.A."/>
            <person name="Sidjabat H.E."/>
            <person name="Wailan A.M."/>
            <person name="Zhang L."/>
            <person name="Marsh N.M."/>
            <person name="Rickard C.M."/>
            <person name="Davies M."/>
            <person name="Mcmillan D.J."/>
        </authorList>
    </citation>
    <scope>NUCLEOTIDE SEQUENCE [LARGE SCALE GENOMIC DNA]</scope>
    <source>
        <strain evidence="1 3">SAVE376</strain>
    </source>
</reference>
<evidence type="ECO:0008006" key="5">
    <source>
        <dbReference type="Google" id="ProtNLM"/>
    </source>
</evidence>
<evidence type="ECO:0000313" key="4">
    <source>
        <dbReference type="Proteomes" id="UP000254919"/>
    </source>
</evidence>
<dbReference type="RefSeq" id="WP_076970356.1">
    <property type="nucleotide sequence ID" value="NZ_AP031465.1"/>
</dbReference>
<name>A0A1S8D2V2_9PROT</name>
<reference evidence="2 4" key="2">
    <citation type="submission" date="2018-06" db="EMBL/GenBank/DDBJ databases">
        <authorList>
            <consortium name="Pathogen Informatics"/>
            <person name="Doyle S."/>
        </authorList>
    </citation>
    <scope>NUCLEOTIDE SEQUENCE [LARGE SCALE GENOMIC DNA]</scope>
    <source>
        <strain evidence="2 4">NCTC13291</strain>
    </source>
</reference>
<gene>
    <name evidence="1" type="ORF">APZ41_016520</name>
    <name evidence="2" type="ORF">NCTC13291_04465</name>
</gene>
<dbReference type="GeneID" id="99631684"/>
<organism evidence="1 3">
    <name type="scientific">Roseomonas mucosa</name>
    <dbReference type="NCBI Taxonomy" id="207340"/>
    <lineage>
        <taxon>Bacteria</taxon>
        <taxon>Pseudomonadati</taxon>
        <taxon>Pseudomonadota</taxon>
        <taxon>Alphaproteobacteria</taxon>
        <taxon>Acetobacterales</taxon>
        <taxon>Roseomonadaceae</taxon>
        <taxon>Roseomonas</taxon>
    </lineage>
</organism>
<evidence type="ECO:0000313" key="2">
    <source>
        <dbReference type="EMBL" id="SUE95577.1"/>
    </source>
</evidence>
<accession>A0A1S8D2V2</accession>
<dbReference type="Proteomes" id="UP000254919">
    <property type="component" value="Unassembled WGS sequence"/>
</dbReference>
<dbReference type="EMBL" id="UGVN01000003">
    <property type="protein sequence ID" value="SUE95577.1"/>
    <property type="molecule type" value="Genomic_DNA"/>
</dbReference>
<proteinExistence type="predicted"/>
<keyword evidence="3" id="KW-1185">Reference proteome</keyword>
<evidence type="ECO:0000313" key="1">
    <source>
        <dbReference type="EMBL" id="ONH82084.1"/>
    </source>
</evidence>
<dbReference type="OrthoDB" id="9800503at2"/>
<dbReference type="STRING" id="207340.APZ41_016520"/>
<dbReference type="AlphaFoldDB" id="A0A1S8D2V2"/>
<dbReference type="EMBL" id="LLWF02000073">
    <property type="protein sequence ID" value="ONH82084.1"/>
    <property type="molecule type" value="Genomic_DNA"/>
</dbReference>
<dbReference type="Proteomes" id="UP000054844">
    <property type="component" value="Unassembled WGS sequence"/>
</dbReference>